<gene>
    <name evidence="6" type="ORF">GCM10007888_41150</name>
    <name evidence="5" type="ORF">MOX02_40530</name>
</gene>
<dbReference type="Gene3D" id="3.20.20.80">
    <property type="entry name" value="Glycosidases"/>
    <property type="match status" value="1"/>
</dbReference>
<proteinExistence type="predicted"/>
<comment type="caution">
    <text evidence="5">The sequence shown here is derived from an EMBL/GenBank/DDBJ whole genome shotgun (WGS) entry which is preliminary data.</text>
</comment>
<feature type="region of interest" description="Disordered" evidence="1">
    <location>
        <begin position="317"/>
        <end position="336"/>
    </location>
</feature>
<feature type="domain" description="Tip attachment protein J" evidence="3">
    <location>
        <begin position="784"/>
        <end position="950"/>
    </location>
</feature>
<accession>A0A512J7R9</accession>
<dbReference type="Pfam" id="PF13550">
    <property type="entry name" value="Phage-tail_3"/>
    <property type="match status" value="1"/>
</dbReference>
<evidence type="ECO:0000259" key="3">
    <source>
        <dbReference type="Pfam" id="PF13550"/>
    </source>
</evidence>
<dbReference type="InterPro" id="IPR032876">
    <property type="entry name" value="J_dom"/>
</dbReference>
<dbReference type="InterPro" id="IPR017853">
    <property type="entry name" value="GH"/>
</dbReference>
<dbReference type="OrthoDB" id="8445115at2"/>
<feature type="domain" description="GTA TIM-barrel-like" evidence="2">
    <location>
        <begin position="423"/>
        <end position="726"/>
    </location>
</feature>
<reference evidence="8" key="2">
    <citation type="journal article" date="2019" name="Int. J. Syst. Evol. Microbiol.">
        <title>The Global Catalogue of Microorganisms (GCM) 10K type strain sequencing project: providing services to taxonomists for standard genome sequencing and annotation.</title>
        <authorList>
            <consortium name="The Broad Institute Genomics Platform"/>
            <consortium name="The Broad Institute Genome Sequencing Center for Infectious Disease"/>
            <person name="Wu L."/>
            <person name="Ma J."/>
        </authorList>
    </citation>
    <scope>NUCLEOTIDE SEQUENCE [LARGE SCALE GENOMIC DNA]</scope>
    <source>
        <strain evidence="8">NBRC 107715</strain>
    </source>
</reference>
<evidence type="ECO:0000259" key="2">
    <source>
        <dbReference type="Pfam" id="PF13547"/>
    </source>
</evidence>
<name>A0A512J7R9_9HYPH</name>
<dbReference type="Proteomes" id="UP001156856">
    <property type="component" value="Unassembled WGS sequence"/>
</dbReference>
<dbReference type="SUPFAM" id="SSF51445">
    <property type="entry name" value="(Trans)glycosidases"/>
    <property type="match status" value="1"/>
</dbReference>
<dbReference type="EMBL" id="BJZU01000085">
    <property type="protein sequence ID" value="GEP06015.1"/>
    <property type="molecule type" value="Genomic_DNA"/>
</dbReference>
<evidence type="ECO:0000313" key="7">
    <source>
        <dbReference type="Proteomes" id="UP000321960"/>
    </source>
</evidence>
<dbReference type="Pfam" id="PF13547">
    <property type="entry name" value="GTA_TIM"/>
    <property type="match status" value="1"/>
</dbReference>
<dbReference type="Pfam" id="PF23666">
    <property type="entry name" value="Rcc01698_C"/>
    <property type="match status" value="1"/>
</dbReference>
<evidence type="ECO:0000313" key="5">
    <source>
        <dbReference type="EMBL" id="GEP06015.1"/>
    </source>
</evidence>
<organism evidence="5 7">
    <name type="scientific">Methylobacterium oxalidis</name>
    <dbReference type="NCBI Taxonomy" id="944322"/>
    <lineage>
        <taxon>Bacteria</taxon>
        <taxon>Pseudomonadati</taxon>
        <taxon>Pseudomonadota</taxon>
        <taxon>Alphaproteobacteria</taxon>
        <taxon>Hyphomicrobiales</taxon>
        <taxon>Methylobacteriaceae</taxon>
        <taxon>Methylobacterium</taxon>
    </lineage>
</organism>
<evidence type="ECO:0000313" key="6">
    <source>
        <dbReference type="EMBL" id="GLS65733.1"/>
    </source>
</evidence>
<feature type="domain" description="Rcc01698-like C-terminal" evidence="4">
    <location>
        <begin position="1043"/>
        <end position="1143"/>
    </location>
</feature>
<reference evidence="5 7" key="3">
    <citation type="submission" date="2019-07" db="EMBL/GenBank/DDBJ databases">
        <title>Whole genome shotgun sequence of Methylobacterium oxalidis NBRC 107715.</title>
        <authorList>
            <person name="Hosoyama A."/>
            <person name="Uohara A."/>
            <person name="Ohji S."/>
            <person name="Ichikawa N."/>
        </authorList>
    </citation>
    <scope>NUCLEOTIDE SEQUENCE [LARGE SCALE GENOMIC DNA]</scope>
    <source>
        <strain evidence="5 7">NBRC 107715</strain>
    </source>
</reference>
<dbReference type="EMBL" id="BSPK01000077">
    <property type="protein sequence ID" value="GLS65733.1"/>
    <property type="molecule type" value="Genomic_DNA"/>
</dbReference>
<reference evidence="6" key="1">
    <citation type="journal article" date="2014" name="Int. J. Syst. Evol. Microbiol.">
        <title>Complete genome of a new Firmicutes species belonging to the dominant human colonic microbiota ('Ruminococcus bicirculans') reveals two chromosomes and a selective capacity to utilize plant glucans.</title>
        <authorList>
            <consortium name="NISC Comparative Sequencing Program"/>
            <person name="Wegmann U."/>
            <person name="Louis P."/>
            <person name="Goesmann A."/>
            <person name="Henrissat B."/>
            <person name="Duncan S.H."/>
            <person name="Flint H.J."/>
        </authorList>
    </citation>
    <scope>NUCLEOTIDE SEQUENCE</scope>
    <source>
        <strain evidence="6">NBRC 107715</strain>
    </source>
</reference>
<reference evidence="6" key="4">
    <citation type="submission" date="2023-01" db="EMBL/GenBank/DDBJ databases">
        <title>Draft genome sequence of Methylobacterium oxalidis strain NBRC 107715.</title>
        <authorList>
            <person name="Sun Q."/>
            <person name="Mori K."/>
        </authorList>
    </citation>
    <scope>NUCLEOTIDE SEQUENCE</scope>
    <source>
        <strain evidence="6">NBRC 107715</strain>
    </source>
</reference>
<protein>
    <submittedName>
        <fullName evidence="5">Phage host specificity protein</fullName>
    </submittedName>
</protein>
<dbReference type="InterPro" id="IPR025195">
    <property type="entry name" value="GTA_TIM_dom"/>
</dbReference>
<dbReference type="Proteomes" id="UP000321960">
    <property type="component" value="Unassembled WGS sequence"/>
</dbReference>
<dbReference type="RefSeq" id="WP_147027547.1">
    <property type="nucleotide sequence ID" value="NZ_BJZU01000085.1"/>
</dbReference>
<dbReference type="InterPro" id="IPR056490">
    <property type="entry name" value="Rcc01698_C"/>
</dbReference>
<evidence type="ECO:0000256" key="1">
    <source>
        <dbReference type="SAM" id="MobiDB-lite"/>
    </source>
</evidence>
<sequence length="1303" mass="136360">MATLILSTAGAALGTALGGPVGGLIGRVAGAAAGAAIDGALFGAGSGTRQVEGPRLADLAGLSSTEGDPVPRVYGRARIGGTLIWATRPLETASRTVERGGAGAKGGGGQKTVRTAYAYAANLAVGLCEGEIALVRRVWANGQELDLAGLSYRVHTGRADQAPDPLIVAKEGAGNAPAYRGLAHVVFEALPLADFGNRIPQLAFEVVRPVAGLGRMIRAVNLIPGSTEFGLDPLPVSEDLGLGASRPANRVQLQAPTDVLASLDALQALCPRLAQVSVVVSWFGDDLRAGRCTVTPRIEDAGKRTRGDAWRVAGLDRAGAGPVSRGPDGGPAYGGTPSDAGLGRLVAELVRRGLRVVLYPFLMMDIPAGNALPDPRDPAAPRQPAYPWRGRITCDPAPGLPGSPDGTAAAGAQVAAFFEGPAGFRRMVLHYADLAAFWAASGVRISGLILGSELVGLTRVRAEGGRYPAVEALRDLARAVRQRLPGTALVYAADWTEYGAHVRDGGASVRFPLDALFADASIDAVGIDFYPPLSDWREGPGHADLAEAAEIYDRAYLRRRLGAGEAFDWYYASEPARKAQARTPITDGAYGKPWIHRAKDLVSWWSNPHVERDGGVETRATAWQPRSKPIWLTEIGVPAVDKGTNGPNVFPDPKSAENAAPPHSLGTRDDLIQLRGLEAILTRFDAGLPGFDPAHNPLSQVYGGPMVPPDAIFVWAWDARPFPAFPDYAGVWADAPNWGLGHWITGRLEGLDLDRLIPAILADLGIAAPLDVAAAACLDGYVIDRPLSARAALEPLAQLYGLDVAAVAGTLRVRGPRREVAWSVAADELVRADDAEAAEGPLRLVRAKDGALPARIEIGFTDAESPEYRRAAAAALRGGGASARELRLEAAVVTRRAEAEALAEGLLDAGLAARDTAAFRLSPRRIALEPGDLLALPGQAAPHRILRIDDGPAGRRIETRAVPLHRSGAAPRRAGPVRAAATPPALPGPPLPVVLDLPADRGEPTVLQSLAVAATPWPGAVAVWRSEGPEAPLALHTVVDYPACLGRTLSALPAGPLWRFDRGARLDVLFRPGAALSAVDDAAALAGRNLFALIAPDGTVEILTAAGAALVGPDTWRLSRLLRGLAGSEAAAGRETPAGSLIVRLDDGAAVPLVERLDEAGRAFRYRIGPAGRDPADPAFAEIAASAGLSALRPLAPAHLRARREAAGVRFTWIRRARRAGDAWEPVEIPPDEAESYRLDLFAPDGRLLRSLPAAEPALLYPLADEAADFGGPQRAIEAAISQVGAVAGRGPALRARVAVRAA</sequence>
<dbReference type="CDD" id="cd19607">
    <property type="entry name" value="GTA_TIM-barrel-like"/>
    <property type="match status" value="1"/>
</dbReference>
<evidence type="ECO:0000313" key="8">
    <source>
        <dbReference type="Proteomes" id="UP001156856"/>
    </source>
</evidence>
<keyword evidence="8" id="KW-1185">Reference proteome</keyword>
<evidence type="ECO:0000259" key="4">
    <source>
        <dbReference type="Pfam" id="PF23666"/>
    </source>
</evidence>